<feature type="binding site" description="axial binding residue" evidence="6">
    <location>
        <position position="476"/>
    </location>
    <ligand>
        <name>heme</name>
        <dbReference type="ChEBI" id="CHEBI:30413"/>
    </ligand>
    <ligandPart>
        <name>Fe</name>
        <dbReference type="ChEBI" id="CHEBI:18248"/>
    </ligandPart>
</feature>
<evidence type="ECO:0000256" key="3">
    <source>
        <dbReference type="ARBA" id="ARBA00022723"/>
    </source>
</evidence>
<evidence type="ECO:0000256" key="7">
    <source>
        <dbReference type="RuleBase" id="RU000461"/>
    </source>
</evidence>
<dbReference type="AlphaFoldDB" id="A0A5Q4BP62"/>
<organism evidence="10 11">
    <name type="scientific">Colletotrichum shisoi</name>
    <dbReference type="NCBI Taxonomy" id="2078593"/>
    <lineage>
        <taxon>Eukaryota</taxon>
        <taxon>Fungi</taxon>
        <taxon>Dikarya</taxon>
        <taxon>Ascomycota</taxon>
        <taxon>Pezizomycotina</taxon>
        <taxon>Sordariomycetes</taxon>
        <taxon>Hypocreomycetidae</taxon>
        <taxon>Glomerellales</taxon>
        <taxon>Glomerellaceae</taxon>
        <taxon>Colletotrichum</taxon>
        <taxon>Colletotrichum destructivum species complex</taxon>
    </lineage>
</organism>
<evidence type="ECO:0000313" key="10">
    <source>
        <dbReference type="EMBL" id="TQN68768.1"/>
    </source>
</evidence>
<keyword evidence="6 7" id="KW-0349">Heme</keyword>
<dbReference type="InterPro" id="IPR002403">
    <property type="entry name" value="Cyt_P450_E_grp-IV"/>
</dbReference>
<comment type="similarity">
    <text evidence="2 7">Belongs to the cytochrome P450 family.</text>
</comment>
<evidence type="ECO:0000256" key="8">
    <source>
        <dbReference type="SAM" id="MobiDB-lite"/>
    </source>
</evidence>
<dbReference type="Proteomes" id="UP000326340">
    <property type="component" value="Unassembled WGS sequence"/>
</dbReference>
<dbReference type="GO" id="GO:0005506">
    <property type="term" value="F:iron ion binding"/>
    <property type="evidence" value="ECO:0007669"/>
    <property type="project" value="InterPro"/>
</dbReference>
<dbReference type="InterPro" id="IPR036396">
    <property type="entry name" value="Cyt_P450_sf"/>
</dbReference>
<keyword evidence="9" id="KW-0472">Membrane</keyword>
<feature type="region of interest" description="Disordered" evidence="8">
    <location>
        <begin position="327"/>
        <end position="364"/>
    </location>
</feature>
<dbReference type="CDD" id="cd11040">
    <property type="entry name" value="CYP7_CYP8-like"/>
    <property type="match status" value="1"/>
</dbReference>
<keyword evidence="9" id="KW-1133">Transmembrane helix</keyword>
<dbReference type="GO" id="GO:0016705">
    <property type="term" value="F:oxidoreductase activity, acting on paired donors, with incorporation or reduction of molecular oxygen"/>
    <property type="evidence" value="ECO:0007669"/>
    <property type="project" value="InterPro"/>
</dbReference>
<gene>
    <name evidence="10" type="primary">CYP7B1-1</name>
    <name evidence="10" type="ORF">CSHISOI_06705</name>
</gene>
<dbReference type="PANTHER" id="PTHR47582">
    <property type="entry name" value="P450, PUTATIVE (EUROFUNG)-RELATED"/>
    <property type="match status" value="1"/>
</dbReference>
<sequence length="549" mass="60461">MIASGLEGGLVPFTALAAIPLILLFLAYLVVNPVAMHPNEPPLARPTIPFIGHIIGLFQHSWKYLDIVHARHPGPILTLPMLNGKAYIITDPDLAQSAIRNRALSFDPHLRDFVQGMTGPGVDAATMATWDDPAFFGPWVKIIYGAMAGRQLLALNVSAVGRVAATLNAVGGGATDVEDLYRWTREVFTLASTDSLYGRENPLRADRRLVDAYWDYEADVSKLMLKLFPSLVAPRGLRGRDLLERAFESFFAANHHRVPDVSPVVRERRALSARFGVLPRAAASIELTFLHGAVSNTFPAFYWLFAHVFSRPELLARLREEARALVVEEEEEKEEEEKDTGSSISRGDEKKKKKKEKKKKKKRAVTLHVDRIEERRPLLVSCFREMHRLHAAGVLVRKVMSDTTISDDGGTAYVLRRDAQVQAPQTVMQTSPRIWGDDAAEFVGDRFLKAAEAKGEAVAGFAPRGFLAFGGGKHICPGRFFASGELLGSMALLVSGFDFTDADGNVLAVPEAGAVQLTGSFGKPVPGSDLRGRIRRRPGWEDVHWEVAA</sequence>
<keyword evidence="9" id="KW-0812">Transmembrane</keyword>
<dbReference type="PANTHER" id="PTHR47582:SF1">
    <property type="entry name" value="P450, PUTATIVE (EUROFUNG)-RELATED"/>
    <property type="match status" value="1"/>
</dbReference>
<dbReference type="PRINTS" id="PR00465">
    <property type="entry name" value="EP450IV"/>
</dbReference>
<dbReference type="Gene3D" id="1.10.630.10">
    <property type="entry name" value="Cytochrome P450"/>
    <property type="match status" value="1"/>
</dbReference>
<keyword evidence="11" id="KW-1185">Reference proteome</keyword>
<comment type="cofactor">
    <cofactor evidence="1 6">
        <name>heme</name>
        <dbReference type="ChEBI" id="CHEBI:30413"/>
    </cofactor>
</comment>
<keyword evidence="3 6" id="KW-0479">Metal-binding</keyword>
<feature type="compositionally biased region" description="Acidic residues" evidence="8">
    <location>
        <begin position="327"/>
        <end position="338"/>
    </location>
</feature>
<dbReference type="EMBL" id="PUHP01000636">
    <property type="protein sequence ID" value="TQN68768.1"/>
    <property type="molecule type" value="Genomic_DNA"/>
</dbReference>
<dbReference type="GO" id="GO:0004497">
    <property type="term" value="F:monooxygenase activity"/>
    <property type="evidence" value="ECO:0007669"/>
    <property type="project" value="UniProtKB-KW"/>
</dbReference>
<dbReference type="Pfam" id="PF00067">
    <property type="entry name" value="p450"/>
    <property type="match status" value="1"/>
</dbReference>
<feature type="compositionally biased region" description="Basic residues" evidence="8">
    <location>
        <begin position="351"/>
        <end position="364"/>
    </location>
</feature>
<dbReference type="SUPFAM" id="SSF48264">
    <property type="entry name" value="Cytochrome P450"/>
    <property type="match status" value="1"/>
</dbReference>
<evidence type="ECO:0000256" key="4">
    <source>
        <dbReference type="ARBA" id="ARBA00023004"/>
    </source>
</evidence>
<name>A0A5Q4BP62_9PEZI</name>
<keyword evidence="5 7" id="KW-0503">Monooxygenase</keyword>
<protein>
    <submittedName>
        <fullName evidence="10">25-hydroxycholesterol 7-alpha-hydroxylase</fullName>
    </submittedName>
</protein>
<comment type="caution">
    <text evidence="10">The sequence shown here is derived from an EMBL/GenBank/DDBJ whole genome shotgun (WGS) entry which is preliminary data.</text>
</comment>
<evidence type="ECO:0000256" key="6">
    <source>
        <dbReference type="PIRSR" id="PIRSR602403-1"/>
    </source>
</evidence>
<dbReference type="InterPro" id="IPR017972">
    <property type="entry name" value="Cyt_P450_CS"/>
</dbReference>
<accession>A0A5Q4BP62</accession>
<keyword evidence="7" id="KW-0560">Oxidoreductase</keyword>
<dbReference type="PROSITE" id="PS00086">
    <property type="entry name" value="CYTOCHROME_P450"/>
    <property type="match status" value="1"/>
</dbReference>
<reference evidence="10 11" key="1">
    <citation type="journal article" date="2019" name="Sci. Rep.">
        <title>Colletotrichum shisoi sp. nov., an anthracnose pathogen of Perilla frutescens in Japan: molecular phylogenetic, morphological and genomic evidence.</title>
        <authorList>
            <person name="Gan P."/>
            <person name="Tsushima A."/>
            <person name="Hiroyama R."/>
            <person name="Narusaka M."/>
            <person name="Takano Y."/>
            <person name="Narusaka Y."/>
            <person name="Kawaradani M."/>
            <person name="Damm U."/>
            <person name="Shirasu K."/>
        </authorList>
    </citation>
    <scope>NUCLEOTIDE SEQUENCE [LARGE SCALE GENOMIC DNA]</scope>
    <source>
        <strain evidence="10 11">PG-2018a</strain>
    </source>
</reference>
<evidence type="ECO:0000256" key="5">
    <source>
        <dbReference type="ARBA" id="ARBA00023033"/>
    </source>
</evidence>
<dbReference type="InterPro" id="IPR053007">
    <property type="entry name" value="CYP450_monoxygenase_sec-met"/>
</dbReference>
<keyword evidence="4 6" id="KW-0408">Iron</keyword>
<evidence type="ECO:0000313" key="11">
    <source>
        <dbReference type="Proteomes" id="UP000326340"/>
    </source>
</evidence>
<evidence type="ECO:0000256" key="1">
    <source>
        <dbReference type="ARBA" id="ARBA00001971"/>
    </source>
</evidence>
<dbReference type="InterPro" id="IPR001128">
    <property type="entry name" value="Cyt_P450"/>
</dbReference>
<evidence type="ECO:0000256" key="2">
    <source>
        <dbReference type="ARBA" id="ARBA00010617"/>
    </source>
</evidence>
<evidence type="ECO:0000256" key="9">
    <source>
        <dbReference type="SAM" id="Phobius"/>
    </source>
</evidence>
<dbReference type="GO" id="GO:0020037">
    <property type="term" value="F:heme binding"/>
    <property type="evidence" value="ECO:0007669"/>
    <property type="project" value="InterPro"/>
</dbReference>
<feature type="transmembrane region" description="Helical" evidence="9">
    <location>
        <begin position="12"/>
        <end position="31"/>
    </location>
</feature>
<dbReference type="OrthoDB" id="1470350at2759"/>
<proteinExistence type="inferred from homology"/>